<protein>
    <submittedName>
        <fullName evidence="1">Uncharacterized protein</fullName>
    </submittedName>
</protein>
<reference evidence="1 2" key="1">
    <citation type="submission" date="2024-04" db="EMBL/GenBank/DDBJ databases">
        <authorList>
            <consortium name="Molecular Ecology Group"/>
        </authorList>
    </citation>
    <scope>NUCLEOTIDE SEQUENCE [LARGE SCALE GENOMIC DNA]</scope>
</reference>
<dbReference type="Proteomes" id="UP001497644">
    <property type="component" value="Chromosome 1"/>
</dbReference>
<dbReference type="AlphaFoldDB" id="A0AAV2N2M9"/>
<proteinExistence type="predicted"/>
<evidence type="ECO:0000313" key="2">
    <source>
        <dbReference type="Proteomes" id="UP001497644"/>
    </source>
</evidence>
<evidence type="ECO:0000313" key="1">
    <source>
        <dbReference type="EMBL" id="CAL1674100.1"/>
    </source>
</evidence>
<gene>
    <name evidence="1" type="ORF">LPLAT_LOCUS854</name>
</gene>
<organism evidence="1 2">
    <name type="scientific">Lasius platythorax</name>
    <dbReference type="NCBI Taxonomy" id="488582"/>
    <lineage>
        <taxon>Eukaryota</taxon>
        <taxon>Metazoa</taxon>
        <taxon>Ecdysozoa</taxon>
        <taxon>Arthropoda</taxon>
        <taxon>Hexapoda</taxon>
        <taxon>Insecta</taxon>
        <taxon>Pterygota</taxon>
        <taxon>Neoptera</taxon>
        <taxon>Endopterygota</taxon>
        <taxon>Hymenoptera</taxon>
        <taxon>Apocrita</taxon>
        <taxon>Aculeata</taxon>
        <taxon>Formicoidea</taxon>
        <taxon>Formicidae</taxon>
        <taxon>Formicinae</taxon>
        <taxon>Lasius</taxon>
        <taxon>Lasius</taxon>
    </lineage>
</organism>
<accession>A0AAV2N2M9</accession>
<keyword evidence="2" id="KW-1185">Reference proteome</keyword>
<name>A0AAV2N2M9_9HYME</name>
<dbReference type="EMBL" id="OZ034824">
    <property type="protein sequence ID" value="CAL1674100.1"/>
    <property type="molecule type" value="Genomic_DNA"/>
</dbReference>
<sequence length="132" mass="15285">MPALKAVEKRSASPPSVRVAAACNTCNTSDRDEEEACSDRWRAELREDRVLNDFALCPLRAVLPPPPALTPLFFFWYGSRASRRTLHTDRRYCIMHGLTIFSERLGRVFSELPYKPRKLRVLRMQFNESLNQ</sequence>